<dbReference type="NCBIfam" id="TIGR01730">
    <property type="entry name" value="RND_mfp"/>
    <property type="match status" value="1"/>
</dbReference>
<dbReference type="InterPro" id="IPR058625">
    <property type="entry name" value="MdtA-like_BSH"/>
</dbReference>
<name>A0A2H3P1U5_9BACT</name>
<dbReference type="RefSeq" id="WP_098061649.1">
    <property type="nucleotide sequence ID" value="NZ_PDEP01000004.1"/>
</dbReference>
<reference evidence="5 6" key="1">
    <citation type="submission" date="2017-10" db="EMBL/GenBank/DDBJ databases">
        <title>Draft genome of Longimonas halophila.</title>
        <authorList>
            <person name="Goh K.M."/>
            <person name="Shamsir M.S."/>
            <person name="Lim S.W."/>
        </authorList>
    </citation>
    <scope>NUCLEOTIDE SEQUENCE [LARGE SCALE GENOMIC DNA]</scope>
    <source>
        <strain evidence="5 6">KCTC 42399</strain>
    </source>
</reference>
<evidence type="ECO:0000256" key="3">
    <source>
        <dbReference type="SAM" id="Phobius"/>
    </source>
</evidence>
<accession>A0A2H3P1U5</accession>
<proteinExistence type="inferred from homology"/>
<protein>
    <submittedName>
        <fullName evidence="5">Efflux transporter periplasmic adaptor subunit</fullName>
    </submittedName>
</protein>
<keyword evidence="3" id="KW-0812">Transmembrane</keyword>
<keyword evidence="6" id="KW-1185">Reference proteome</keyword>
<dbReference type="AlphaFoldDB" id="A0A2H3P1U5"/>
<dbReference type="GO" id="GO:0015562">
    <property type="term" value="F:efflux transmembrane transporter activity"/>
    <property type="evidence" value="ECO:0007669"/>
    <property type="project" value="TreeGrafter"/>
</dbReference>
<dbReference type="SUPFAM" id="SSF111369">
    <property type="entry name" value="HlyD-like secretion proteins"/>
    <property type="match status" value="1"/>
</dbReference>
<sequence length="399" mass="43565">MHEYKSYLLGGGFIVGSLLLAVLLVALRSAPPEDPPSNEAPLVATTPIELRSGALHVRGTGTVRPPREIDLTAEVGGRIVSVSDAFVSGGTFRTGDTLARIDPSDYQSRVRQAQAAVTQRQFEVLQAREEVGVAKEEYERMRQRAADAPEPDSTELGRLLFREPQLRAAEANLESARAQLETAQTNLERTALVAPFDGRIRTTQANLGAYIAPGTPIARLFSTEQAEVVVPLESGRAALIDGLWQTSARQTDQPRTATVTLNYGGNSYTWEGYVDRVEGALDAQTRTVNVAVRVDAPYDTRPDTEADNSPPLAVGSYVTVDIEGRSLDRYYVVPRRAVRNDGTVWTIESDTMLVMRDVEVVQHVDDQAFVTGDLTEGRPVITDDLPVVSDSMTVRRATE</sequence>
<keyword evidence="3" id="KW-1133">Transmembrane helix</keyword>
<evidence type="ECO:0000313" key="5">
    <source>
        <dbReference type="EMBL" id="PEN07926.1"/>
    </source>
</evidence>
<evidence type="ECO:0000313" key="6">
    <source>
        <dbReference type="Proteomes" id="UP000221024"/>
    </source>
</evidence>
<feature type="transmembrane region" description="Helical" evidence="3">
    <location>
        <begin position="7"/>
        <end position="27"/>
    </location>
</feature>
<evidence type="ECO:0000259" key="4">
    <source>
        <dbReference type="Pfam" id="PF25917"/>
    </source>
</evidence>
<feature type="coiled-coil region" evidence="2">
    <location>
        <begin position="124"/>
        <end position="193"/>
    </location>
</feature>
<dbReference type="Pfam" id="PF25917">
    <property type="entry name" value="BSH_RND"/>
    <property type="match status" value="1"/>
</dbReference>
<keyword evidence="3" id="KW-0472">Membrane</keyword>
<comment type="similarity">
    <text evidence="1">Belongs to the membrane fusion protein (MFP) (TC 8.A.1) family.</text>
</comment>
<dbReference type="Gene3D" id="2.40.50.100">
    <property type="match status" value="1"/>
</dbReference>
<dbReference type="Gene3D" id="2.40.30.170">
    <property type="match status" value="1"/>
</dbReference>
<dbReference type="InterPro" id="IPR006143">
    <property type="entry name" value="RND_pump_MFP"/>
</dbReference>
<dbReference type="EMBL" id="PDEP01000004">
    <property type="protein sequence ID" value="PEN07926.1"/>
    <property type="molecule type" value="Genomic_DNA"/>
</dbReference>
<comment type="caution">
    <text evidence="5">The sequence shown here is derived from an EMBL/GenBank/DDBJ whole genome shotgun (WGS) entry which is preliminary data.</text>
</comment>
<evidence type="ECO:0000256" key="1">
    <source>
        <dbReference type="ARBA" id="ARBA00009477"/>
    </source>
</evidence>
<gene>
    <name evidence="5" type="ORF">CRI93_05635</name>
</gene>
<keyword evidence="2" id="KW-0175">Coiled coil</keyword>
<evidence type="ECO:0000256" key="2">
    <source>
        <dbReference type="SAM" id="Coils"/>
    </source>
</evidence>
<dbReference type="GO" id="GO:1990281">
    <property type="term" value="C:efflux pump complex"/>
    <property type="evidence" value="ECO:0007669"/>
    <property type="project" value="TreeGrafter"/>
</dbReference>
<organism evidence="5 6">
    <name type="scientific">Longimonas halophila</name>
    <dbReference type="NCBI Taxonomy" id="1469170"/>
    <lineage>
        <taxon>Bacteria</taxon>
        <taxon>Pseudomonadati</taxon>
        <taxon>Rhodothermota</taxon>
        <taxon>Rhodothermia</taxon>
        <taxon>Rhodothermales</taxon>
        <taxon>Salisaetaceae</taxon>
        <taxon>Longimonas</taxon>
    </lineage>
</organism>
<dbReference type="Gene3D" id="1.10.287.470">
    <property type="entry name" value="Helix hairpin bin"/>
    <property type="match status" value="1"/>
</dbReference>
<dbReference type="PANTHER" id="PTHR30469">
    <property type="entry name" value="MULTIDRUG RESISTANCE PROTEIN MDTA"/>
    <property type="match status" value="1"/>
</dbReference>
<dbReference type="Gene3D" id="2.40.420.20">
    <property type="match status" value="1"/>
</dbReference>
<feature type="domain" description="Multidrug resistance protein MdtA-like barrel-sandwich hybrid" evidence="4">
    <location>
        <begin position="67"/>
        <end position="216"/>
    </location>
</feature>
<dbReference type="Proteomes" id="UP000221024">
    <property type="component" value="Unassembled WGS sequence"/>
</dbReference>
<dbReference type="PANTHER" id="PTHR30469:SF12">
    <property type="entry name" value="MULTIDRUG RESISTANCE PROTEIN MDTA"/>
    <property type="match status" value="1"/>
</dbReference>
<dbReference type="OrthoDB" id="9813047at2"/>